<evidence type="ECO:0000256" key="4">
    <source>
        <dbReference type="ARBA" id="ARBA00023002"/>
    </source>
</evidence>
<feature type="domain" description="Amine oxidase" evidence="6">
    <location>
        <begin position="14"/>
        <end position="488"/>
    </location>
</feature>
<evidence type="ECO:0000256" key="1">
    <source>
        <dbReference type="ARBA" id="ARBA00004829"/>
    </source>
</evidence>
<dbReference type="OrthoDB" id="9774675at2"/>
<dbReference type="KEGG" id="pdq:CL55_00013470"/>
<dbReference type="PANTHER" id="PTHR43734">
    <property type="entry name" value="PHYTOENE DESATURASE"/>
    <property type="match status" value="1"/>
</dbReference>
<keyword evidence="4 5" id="KW-0560">Oxidoreductase</keyword>
<dbReference type="Gene3D" id="3.50.50.60">
    <property type="entry name" value="FAD/NAD(P)-binding domain"/>
    <property type="match status" value="2"/>
</dbReference>
<dbReference type="NCBIfam" id="NF045637">
    <property type="entry name" value="carotdesatCrtDProt"/>
    <property type="match status" value="1"/>
</dbReference>
<comment type="pathway">
    <text evidence="1 5">Carotenoid biosynthesis.</text>
</comment>
<dbReference type="InterPro" id="IPR002937">
    <property type="entry name" value="Amino_oxidase"/>
</dbReference>
<dbReference type="NCBIfam" id="TIGR02734">
    <property type="entry name" value="crtI_fam"/>
    <property type="match status" value="1"/>
</dbReference>
<dbReference type="STRING" id="1835254.CL55_00013470"/>
<evidence type="ECO:0000313" key="8">
    <source>
        <dbReference type="Proteomes" id="UP000061135"/>
    </source>
</evidence>
<dbReference type="PATRIC" id="fig|576611.7.peg.1369"/>
<evidence type="ECO:0000313" key="7">
    <source>
        <dbReference type="EMBL" id="AKD25680.1"/>
    </source>
</evidence>
<dbReference type="PANTHER" id="PTHR43734:SF7">
    <property type="entry name" value="4,4'-DIAPONEUROSPORENE OXYGENASE"/>
    <property type="match status" value="1"/>
</dbReference>
<dbReference type="InterPro" id="IPR036188">
    <property type="entry name" value="FAD/NAD-bd_sf"/>
</dbReference>
<dbReference type="EC" id="1.3.99.27" evidence="7"/>
<sequence>MLKSPKVLIVGAGIGGLSAALGLSHQGLDVTVIEKNAGPGGKIRQVQAGNSFIDSGPTVFTMKWIFDELFANCGEHFDSEFELEALDILARHSWGDTYLDLYADSQKSADAIGQFSGPQQAKQFLEFCKTAKKVYQALKTPFIESPRPSMMGMMSSLGLAKSKVLWDIGPFSSLWSALDRYFPDPRLHQLFGRYATYCGSSPYLAPATLMLIAQVEMEGVWSIKGGMIKIPEVIARLAQKKQCNFRYNSEVQSLDIAGDKVKGALLTSGEYLECDYLIFNGDINALKHGLLGEPASEAIPKNLQQVNSLSAVTWSMQVKASGFPLVRHNVFFNQPYRDEFSDIFTKGKIPENPTVYICAQDRTGHAIESNSHERLLCLVNAPAKGGTSSYDVKEVDRCEQKIFSLMSQYGLQLQNLEVTRTSPQEFAKLFPGRGGALYGQATHGWMSSFQRLGSQSQISNLLLTGGSTHPGPGVPMAAMSGRLVAATLMEHLGLTKR</sequence>
<dbReference type="GO" id="GO:0016491">
    <property type="term" value="F:oxidoreductase activity"/>
    <property type="evidence" value="ECO:0007669"/>
    <property type="project" value="UniProtKB-KW"/>
</dbReference>
<name>A0A0E3ZKF3_9BURK</name>
<gene>
    <name evidence="7" type="ORF">CL55_00013470</name>
</gene>
<dbReference type="EMBL" id="CP007501">
    <property type="protein sequence ID" value="AKD25680.1"/>
    <property type="molecule type" value="Genomic_DNA"/>
</dbReference>
<dbReference type="InterPro" id="IPR054841">
    <property type="entry name" value="carotdesatCrtD"/>
</dbReference>
<protein>
    <submittedName>
        <fullName evidence="7">Phytoene desaturase</fullName>
        <ecNumber evidence="7">1.3.99.27</ecNumber>
    </submittedName>
</protein>
<evidence type="ECO:0000259" key="6">
    <source>
        <dbReference type="Pfam" id="PF01593"/>
    </source>
</evidence>
<dbReference type="SUPFAM" id="SSF51905">
    <property type="entry name" value="FAD/NAD(P)-binding domain"/>
    <property type="match status" value="1"/>
</dbReference>
<organism evidence="7 8">
    <name type="scientific">Polynucleobacter duraquae</name>
    <dbReference type="NCBI Taxonomy" id="1835254"/>
    <lineage>
        <taxon>Bacteria</taxon>
        <taxon>Pseudomonadati</taxon>
        <taxon>Pseudomonadota</taxon>
        <taxon>Betaproteobacteria</taxon>
        <taxon>Burkholderiales</taxon>
        <taxon>Burkholderiaceae</taxon>
        <taxon>Polynucleobacter</taxon>
    </lineage>
</organism>
<dbReference type="RefSeq" id="WP_046330412.1">
    <property type="nucleotide sequence ID" value="NZ_CP007501.1"/>
</dbReference>
<reference evidence="7 8" key="1">
    <citation type="submission" date="2014-03" db="EMBL/GenBank/DDBJ databases">
        <title>Genome of Polynucleobacter strain MWH-MoK4.</title>
        <authorList>
            <person name="Hahn M.W."/>
        </authorList>
    </citation>
    <scope>NUCLEOTIDE SEQUENCE [LARGE SCALE GENOMIC DNA]</scope>
    <source>
        <strain evidence="7 8">MWH-MoK4</strain>
    </source>
</reference>
<dbReference type="InterPro" id="IPR014105">
    <property type="entry name" value="Carotenoid/retinoid_OxRdtase"/>
</dbReference>
<dbReference type="Proteomes" id="UP000061135">
    <property type="component" value="Chromosome"/>
</dbReference>
<evidence type="ECO:0000256" key="2">
    <source>
        <dbReference type="ARBA" id="ARBA00006046"/>
    </source>
</evidence>
<dbReference type="Pfam" id="PF01593">
    <property type="entry name" value="Amino_oxidase"/>
    <property type="match status" value="1"/>
</dbReference>
<accession>A0A0E3ZKF3</accession>
<comment type="similarity">
    <text evidence="2 5">Belongs to the carotenoid/retinoid oxidoreductase family.</text>
</comment>
<keyword evidence="8" id="KW-1185">Reference proteome</keyword>
<dbReference type="GO" id="GO:0016117">
    <property type="term" value="P:carotenoid biosynthetic process"/>
    <property type="evidence" value="ECO:0007669"/>
    <property type="project" value="UniProtKB-KW"/>
</dbReference>
<proteinExistence type="inferred from homology"/>
<evidence type="ECO:0000256" key="3">
    <source>
        <dbReference type="ARBA" id="ARBA00022746"/>
    </source>
</evidence>
<dbReference type="HOGENOM" id="CLU_019722_2_1_4"/>
<evidence type="ECO:0000256" key="5">
    <source>
        <dbReference type="RuleBase" id="RU362075"/>
    </source>
</evidence>
<dbReference type="AlphaFoldDB" id="A0A0E3ZKF3"/>
<keyword evidence="3 5" id="KW-0125">Carotenoid biosynthesis</keyword>